<evidence type="ECO:0000313" key="3">
    <source>
        <dbReference type="Proteomes" id="UP000009882"/>
    </source>
</evidence>
<sequence>MVLRCQHPLHLKSSKVLLQDSILLNPIVGQMAYVLGALISLRT</sequence>
<dbReference type="EMBL" id="AKCT01000105">
    <property type="protein sequence ID" value="EKV16103.1"/>
    <property type="molecule type" value="Genomic_DNA"/>
</dbReference>
<proteinExistence type="predicted"/>
<name>K9GN16_PEND2</name>
<keyword evidence="1" id="KW-1133">Transmembrane helix</keyword>
<feature type="transmembrane region" description="Helical" evidence="1">
    <location>
        <begin position="22"/>
        <end position="41"/>
    </location>
</feature>
<accession>K9GN16</accession>
<evidence type="ECO:0000256" key="1">
    <source>
        <dbReference type="SAM" id="Phobius"/>
    </source>
</evidence>
<dbReference type="AlphaFoldDB" id="K9GN16"/>
<keyword evidence="1" id="KW-0812">Transmembrane</keyword>
<comment type="caution">
    <text evidence="2">The sequence shown here is derived from an EMBL/GenBank/DDBJ whole genome shotgun (WGS) entry which is preliminary data.</text>
</comment>
<dbReference type="OrthoDB" id="1099at2759"/>
<dbReference type="HOGENOM" id="CLU_3242322_0_0_1"/>
<dbReference type="Proteomes" id="UP000009882">
    <property type="component" value="Unassembled WGS sequence"/>
</dbReference>
<gene>
    <name evidence="2" type="ORF">PDIG_22290</name>
</gene>
<dbReference type="InParanoid" id="K9GN16"/>
<keyword evidence="1" id="KW-0472">Membrane</keyword>
<reference evidence="3" key="1">
    <citation type="journal article" date="2012" name="BMC Genomics">
        <title>Genome sequence of the necrotrophic fungus Penicillium digitatum, the main postharvest pathogen of citrus.</title>
        <authorList>
            <person name="Marcet-Houben M."/>
            <person name="Ballester A.-R."/>
            <person name="de la Fuente B."/>
            <person name="Harries E."/>
            <person name="Marcos J.F."/>
            <person name="Gonzalez-Candelas L."/>
            <person name="Gabaldon T."/>
        </authorList>
    </citation>
    <scope>NUCLEOTIDE SEQUENCE [LARGE SCALE GENOMIC DNA]</scope>
    <source>
        <strain evidence="3">PHI26 / CECT 20796</strain>
    </source>
</reference>
<evidence type="ECO:0000313" key="2">
    <source>
        <dbReference type="EMBL" id="EKV16103.1"/>
    </source>
</evidence>
<organism evidence="2 3">
    <name type="scientific">Penicillium digitatum (strain PHI26 / CECT 20796)</name>
    <name type="common">Green mold</name>
    <dbReference type="NCBI Taxonomy" id="1170229"/>
    <lineage>
        <taxon>Eukaryota</taxon>
        <taxon>Fungi</taxon>
        <taxon>Dikarya</taxon>
        <taxon>Ascomycota</taxon>
        <taxon>Pezizomycotina</taxon>
        <taxon>Eurotiomycetes</taxon>
        <taxon>Eurotiomycetidae</taxon>
        <taxon>Eurotiales</taxon>
        <taxon>Aspergillaceae</taxon>
        <taxon>Penicillium</taxon>
    </lineage>
</organism>
<keyword evidence="3" id="KW-1185">Reference proteome</keyword>
<protein>
    <submittedName>
        <fullName evidence="2">Uncharacterized protein</fullName>
    </submittedName>
</protein>